<dbReference type="PIRSF" id="PIRSF002741">
    <property type="entry name" value="MppA"/>
    <property type="match status" value="1"/>
</dbReference>
<evidence type="ECO:0000313" key="8">
    <source>
        <dbReference type="Proteomes" id="UP000545493"/>
    </source>
</evidence>
<dbReference type="PANTHER" id="PTHR30290">
    <property type="entry name" value="PERIPLASMIC BINDING COMPONENT OF ABC TRANSPORTER"/>
    <property type="match status" value="1"/>
</dbReference>
<comment type="caution">
    <text evidence="7">The sequence shown here is derived from an EMBL/GenBank/DDBJ whole genome shotgun (WGS) entry which is preliminary data.</text>
</comment>
<keyword evidence="8" id="KW-1185">Reference proteome</keyword>
<evidence type="ECO:0000313" key="7">
    <source>
        <dbReference type="EMBL" id="NIJ12544.1"/>
    </source>
</evidence>
<feature type="signal peptide" evidence="5">
    <location>
        <begin position="1"/>
        <end position="32"/>
    </location>
</feature>
<dbReference type="GO" id="GO:0042597">
    <property type="term" value="C:periplasmic space"/>
    <property type="evidence" value="ECO:0007669"/>
    <property type="project" value="UniProtKB-ARBA"/>
</dbReference>
<dbReference type="InterPro" id="IPR000914">
    <property type="entry name" value="SBP_5_dom"/>
</dbReference>
<accession>A0A7X5UQV6</accession>
<proteinExistence type="inferred from homology"/>
<gene>
    <name evidence="7" type="ORF">FHU38_002888</name>
</gene>
<dbReference type="InterPro" id="IPR023765">
    <property type="entry name" value="SBP_5_CS"/>
</dbReference>
<feature type="region of interest" description="Disordered" evidence="4">
    <location>
        <begin position="25"/>
        <end position="46"/>
    </location>
</feature>
<dbReference type="SUPFAM" id="SSF53850">
    <property type="entry name" value="Periplasmic binding protein-like II"/>
    <property type="match status" value="1"/>
</dbReference>
<dbReference type="AlphaFoldDB" id="A0A7X5UQV6"/>
<dbReference type="Gene3D" id="3.40.190.10">
    <property type="entry name" value="Periplasmic binding protein-like II"/>
    <property type="match status" value="1"/>
</dbReference>
<reference evidence="7 8" key="1">
    <citation type="submission" date="2020-03" db="EMBL/GenBank/DDBJ databases">
        <title>Sequencing the genomes of 1000 actinobacteria strains.</title>
        <authorList>
            <person name="Klenk H.-P."/>
        </authorList>
    </citation>
    <scope>NUCLEOTIDE SEQUENCE [LARGE SCALE GENOMIC DNA]</scope>
    <source>
        <strain evidence="7 8">DSM 45685</strain>
    </source>
</reference>
<dbReference type="Proteomes" id="UP000545493">
    <property type="component" value="Unassembled WGS sequence"/>
</dbReference>
<dbReference type="Pfam" id="PF00496">
    <property type="entry name" value="SBP_bac_5"/>
    <property type="match status" value="1"/>
</dbReference>
<dbReference type="EMBL" id="JAAOYM010000001">
    <property type="protein sequence ID" value="NIJ12544.1"/>
    <property type="molecule type" value="Genomic_DNA"/>
</dbReference>
<dbReference type="PROSITE" id="PS01040">
    <property type="entry name" value="SBP_BACTERIAL_5"/>
    <property type="match status" value="1"/>
</dbReference>
<comment type="similarity">
    <text evidence="2">Belongs to the bacterial solute-binding protein 5 family.</text>
</comment>
<dbReference type="InterPro" id="IPR039424">
    <property type="entry name" value="SBP_5"/>
</dbReference>
<comment type="subcellular location">
    <subcellularLocation>
        <location evidence="1">Cell membrane</location>
        <topology evidence="1">Lipid-anchor</topology>
    </subcellularLocation>
</comment>
<dbReference type="CDD" id="cd00995">
    <property type="entry name" value="PBP2_NikA_DppA_OppA_like"/>
    <property type="match status" value="1"/>
</dbReference>
<evidence type="ECO:0000256" key="1">
    <source>
        <dbReference type="ARBA" id="ARBA00004193"/>
    </source>
</evidence>
<keyword evidence="3 5" id="KW-0732">Signal</keyword>
<dbReference type="GO" id="GO:0043190">
    <property type="term" value="C:ATP-binding cassette (ABC) transporter complex"/>
    <property type="evidence" value="ECO:0007669"/>
    <property type="project" value="InterPro"/>
</dbReference>
<evidence type="ECO:0000256" key="3">
    <source>
        <dbReference type="ARBA" id="ARBA00022729"/>
    </source>
</evidence>
<organism evidence="7 8">
    <name type="scientific">Saccharomonospora amisosensis</name>
    <dbReference type="NCBI Taxonomy" id="1128677"/>
    <lineage>
        <taxon>Bacteria</taxon>
        <taxon>Bacillati</taxon>
        <taxon>Actinomycetota</taxon>
        <taxon>Actinomycetes</taxon>
        <taxon>Pseudonocardiales</taxon>
        <taxon>Pseudonocardiaceae</taxon>
        <taxon>Saccharomonospora</taxon>
    </lineage>
</organism>
<evidence type="ECO:0000259" key="6">
    <source>
        <dbReference type="Pfam" id="PF00496"/>
    </source>
</evidence>
<sequence length="528" mass="59565">MPQWSVRRATALLCAAALLASCGSGGSDSRNADPGQPQRGGSITVQQPFEPSNGLNFLVSDDPSLMQLLSGTVYSKLVEVKVGEGVDRLEIVPDLATDWEASEDGLTYTFNLRDDVKWQNIEPVNGRPFTADDVVATFEGLKQSESTHKWMAEPIQSITAEGDYRVVFKLKHAYAPFLEYMAHHFNVILPREGVEGKFDMSQKAIGTGPFIVDSHKPDVEWVLKRNPDYFEEGKPYLDEIRLPIISDTSAVTAALRSGRLDVGTQPYDVIENTFAGNDDFSVVEVPSNFVSFDINTTKKPFDDFRVRRAIMLAIDWENMGKNTRGKLNYTSLFRPEITGAALTGDEVRELRPYDPERARQLLAEAGYPNGFKTTIMVQKLSDSDVREGEWIVADLKKVGIDAEIQILDPGTAIGRRRDQQYDLSKAARAVIFPDQTVQDFRTGAPENYASISDPQLDKMIEESRKTLDESERNQIYRDFQQRMETEIAASVLPIQYYQYWAVNSRVRDYYQAPIYHGRRYADMWVTGD</sequence>
<dbReference type="Gene3D" id="3.90.76.10">
    <property type="entry name" value="Dipeptide-binding Protein, Domain 1"/>
    <property type="match status" value="1"/>
</dbReference>
<dbReference type="GO" id="GO:1904680">
    <property type="term" value="F:peptide transmembrane transporter activity"/>
    <property type="evidence" value="ECO:0007669"/>
    <property type="project" value="TreeGrafter"/>
</dbReference>
<evidence type="ECO:0000256" key="2">
    <source>
        <dbReference type="ARBA" id="ARBA00005695"/>
    </source>
</evidence>
<protein>
    <submittedName>
        <fullName evidence="7">ABC-type transport system substrate-binding protein</fullName>
    </submittedName>
</protein>
<name>A0A7X5UQV6_9PSEU</name>
<dbReference type="RefSeq" id="WP_208415674.1">
    <property type="nucleotide sequence ID" value="NZ_JAAOYM010000001.1"/>
</dbReference>
<dbReference type="PANTHER" id="PTHR30290:SF38">
    <property type="entry name" value="D,D-DIPEPTIDE-BINDING PERIPLASMIC PROTEIN DDPA-RELATED"/>
    <property type="match status" value="1"/>
</dbReference>
<dbReference type="GO" id="GO:0015833">
    <property type="term" value="P:peptide transport"/>
    <property type="evidence" value="ECO:0007669"/>
    <property type="project" value="TreeGrafter"/>
</dbReference>
<dbReference type="PROSITE" id="PS51257">
    <property type="entry name" value="PROKAR_LIPOPROTEIN"/>
    <property type="match status" value="1"/>
</dbReference>
<dbReference type="Gene3D" id="3.10.105.10">
    <property type="entry name" value="Dipeptide-binding Protein, Domain 3"/>
    <property type="match status" value="1"/>
</dbReference>
<evidence type="ECO:0000256" key="4">
    <source>
        <dbReference type="SAM" id="MobiDB-lite"/>
    </source>
</evidence>
<evidence type="ECO:0000256" key="5">
    <source>
        <dbReference type="SAM" id="SignalP"/>
    </source>
</evidence>
<feature type="chain" id="PRO_5031290303" evidence="5">
    <location>
        <begin position="33"/>
        <end position="528"/>
    </location>
</feature>
<feature type="domain" description="Solute-binding protein family 5" evidence="6">
    <location>
        <begin position="90"/>
        <end position="434"/>
    </location>
</feature>
<dbReference type="InterPro" id="IPR030678">
    <property type="entry name" value="Peptide/Ni-bd"/>
</dbReference>